<evidence type="ECO:0008006" key="6">
    <source>
        <dbReference type="Google" id="ProtNLM"/>
    </source>
</evidence>
<feature type="chain" id="PRO_5046664877" description="Ferric reductase" evidence="3">
    <location>
        <begin position="22"/>
        <end position="220"/>
    </location>
</feature>
<feature type="compositionally biased region" description="Basic and acidic residues" evidence="1">
    <location>
        <begin position="204"/>
        <end position="220"/>
    </location>
</feature>
<feature type="transmembrane region" description="Helical" evidence="2">
    <location>
        <begin position="130"/>
        <end position="150"/>
    </location>
</feature>
<evidence type="ECO:0000256" key="2">
    <source>
        <dbReference type="SAM" id="Phobius"/>
    </source>
</evidence>
<accession>A0ABT5SPY0</accession>
<evidence type="ECO:0000313" key="5">
    <source>
        <dbReference type="Proteomes" id="UP001300763"/>
    </source>
</evidence>
<reference evidence="4 5" key="1">
    <citation type="submission" date="2023-02" db="EMBL/GenBank/DDBJ databases">
        <title>Genome sequencing required for Actinomycetospora new species description.</title>
        <authorList>
            <person name="Saimee Y."/>
            <person name="Duangmal K."/>
        </authorList>
    </citation>
    <scope>NUCLEOTIDE SEQUENCE [LARGE SCALE GENOMIC DNA]</scope>
    <source>
        <strain evidence="4 5">DW7H6</strain>
    </source>
</reference>
<feature type="transmembrane region" description="Helical" evidence="2">
    <location>
        <begin position="59"/>
        <end position="80"/>
    </location>
</feature>
<organism evidence="4 5">
    <name type="scientific">Actinomycetospora lemnae</name>
    <dbReference type="NCBI Taxonomy" id="3019891"/>
    <lineage>
        <taxon>Bacteria</taxon>
        <taxon>Bacillati</taxon>
        <taxon>Actinomycetota</taxon>
        <taxon>Actinomycetes</taxon>
        <taxon>Pseudonocardiales</taxon>
        <taxon>Pseudonocardiaceae</taxon>
        <taxon>Actinomycetospora</taxon>
    </lineage>
</organism>
<evidence type="ECO:0000313" key="4">
    <source>
        <dbReference type="EMBL" id="MDD7964900.1"/>
    </source>
</evidence>
<keyword evidence="5" id="KW-1185">Reference proteome</keyword>
<keyword evidence="2" id="KW-1133">Transmembrane helix</keyword>
<keyword evidence="2" id="KW-0472">Membrane</keyword>
<dbReference type="RefSeq" id="WP_274199426.1">
    <property type="nucleotide sequence ID" value="NZ_JAQZAO010000002.1"/>
</dbReference>
<gene>
    <name evidence="4" type="ORF">PGB27_06005</name>
</gene>
<name>A0ABT5SPY0_9PSEU</name>
<keyword evidence="3" id="KW-0732">Signal</keyword>
<protein>
    <recommendedName>
        <fullName evidence="6">Ferric reductase</fullName>
    </recommendedName>
</protein>
<dbReference type="Proteomes" id="UP001300763">
    <property type="component" value="Unassembled WGS sequence"/>
</dbReference>
<feature type="signal peptide" evidence="3">
    <location>
        <begin position="1"/>
        <end position="21"/>
    </location>
</feature>
<sequence length="220" mass="22558">MRGLVAVAALGGALLVTLALAAPHLAQASPVLVVSTLAACVAVAALAVQPWLTRRRVGAHVRVGGIVAALVAVHVVALFVESPDDALYSMSLDGPTRARMALFATVLLVVVTLLGLLRRRLPWSVATWRFVHGSLAGLVVVLGVGHAVLIQGALDGWGTAVLVALGGLAAVGVVVRLVRVLRTPPPGGGAQRSPTTQPTQEGDATAHDRGQVRPRDEAHG</sequence>
<keyword evidence="2" id="KW-0812">Transmembrane</keyword>
<feature type="compositionally biased region" description="Polar residues" evidence="1">
    <location>
        <begin position="192"/>
        <end position="202"/>
    </location>
</feature>
<evidence type="ECO:0000256" key="1">
    <source>
        <dbReference type="SAM" id="MobiDB-lite"/>
    </source>
</evidence>
<proteinExistence type="predicted"/>
<feature type="transmembrane region" description="Helical" evidence="2">
    <location>
        <begin position="100"/>
        <end position="118"/>
    </location>
</feature>
<dbReference type="EMBL" id="JAQZAO010000002">
    <property type="protein sequence ID" value="MDD7964900.1"/>
    <property type="molecule type" value="Genomic_DNA"/>
</dbReference>
<feature type="transmembrane region" description="Helical" evidence="2">
    <location>
        <begin position="31"/>
        <end position="52"/>
    </location>
</feature>
<feature type="region of interest" description="Disordered" evidence="1">
    <location>
        <begin position="185"/>
        <end position="220"/>
    </location>
</feature>
<comment type="caution">
    <text evidence="4">The sequence shown here is derived from an EMBL/GenBank/DDBJ whole genome shotgun (WGS) entry which is preliminary data.</text>
</comment>
<evidence type="ECO:0000256" key="3">
    <source>
        <dbReference type="SAM" id="SignalP"/>
    </source>
</evidence>
<feature type="transmembrane region" description="Helical" evidence="2">
    <location>
        <begin position="156"/>
        <end position="178"/>
    </location>
</feature>